<gene>
    <name evidence="1" type="ORF">LITE_LOCUS24334</name>
</gene>
<evidence type="ECO:0000313" key="1">
    <source>
        <dbReference type="EMBL" id="CAI0434624.1"/>
    </source>
</evidence>
<dbReference type="Proteomes" id="UP001154282">
    <property type="component" value="Unassembled WGS sequence"/>
</dbReference>
<evidence type="ECO:0000313" key="2">
    <source>
        <dbReference type="Proteomes" id="UP001154282"/>
    </source>
</evidence>
<sequence>MAQFTTRQAL</sequence>
<comment type="caution">
    <text evidence="1">The sequence shown here is derived from an EMBL/GenBank/DDBJ whole genome shotgun (WGS) entry which is preliminary data.</text>
</comment>
<accession>A0AAV0LM91</accession>
<name>A0AAV0LM91_9ROSI</name>
<keyword evidence="2" id="KW-1185">Reference proteome</keyword>
<proteinExistence type="predicted"/>
<protein>
    <submittedName>
        <fullName evidence="1">Uncharacterized protein</fullName>
    </submittedName>
</protein>
<dbReference type="EMBL" id="CAMGYJ010000006">
    <property type="protein sequence ID" value="CAI0434624.1"/>
    <property type="molecule type" value="Genomic_DNA"/>
</dbReference>
<organism evidence="1 2">
    <name type="scientific">Linum tenue</name>
    <dbReference type="NCBI Taxonomy" id="586396"/>
    <lineage>
        <taxon>Eukaryota</taxon>
        <taxon>Viridiplantae</taxon>
        <taxon>Streptophyta</taxon>
        <taxon>Embryophyta</taxon>
        <taxon>Tracheophyta</taxon>
        <taxon>Spermatophyta</taxon>
        <taxon>Magnoliopsida</taxon>
        <taxon>eudicotyledons</taxon>
        <taxon>Gunneridae</taxon>
        <taxon>Pentapetalae</taxon>
        <taxon>rosids</taxon>
        <taxon>fabids</taxon>
        <taxon>Malpighiales</taxon>
        <taxon>Linaceae</taxon>
        <taxon>Linum</taxon>
    </lineage>
</organism>
<reference evidence="1" key="1">
    <citation type="submission" date="2022-08" db="EMBL/GenBank/DDBJ databases">
        <authorList>
            <person name="Gutierrez-Valencia J."/>
        </authorList>
    </citation>
    <scope>NUCLEOTIDE SEQUENCE</scope>
</reference>